<evidence type="ECO:0000256" key="3">
    <source>
        <dbReference type="ARBA" id="ARBA00023121"/>
    </source>
</evidence>
<dbReference type="InterPro" id="IPR008628">
    <property type="entry name" value="GPP34-like"/>
</dbReference>
<dbReference type="Proteomes" id="UP000809587">
    <property type="component" value="Unassembled WGS sequence"/>
</dbReference>
<dbReference type="EMBL" id="JAFEUO010000003">
    <property type="protein sequence ID" value="MBM7083221.1"/>
    <property type="molecule type" value="Genomic_DNA"/>
</dbReference>
<dbReference type="PANTHER" id="PTHR12704:SF2">
    <property type="entry name" value="GOLGI PHOSPHOPROTEIN 3 HOMOLOG SAURON"/>
    <property type="match status" value="1"/>
</dbReference>
<keyword evidence="6" id="KW-1185">Reference proteome</keyword>
<accession>A0ABS2JCC6</accession>
<dbReference type="PANTHER" id="PTHR12704">
    <property type="entry name" value="TRANS-GOLGI PROTEIN GMX33"/>
    <property type="match status" value="1"/>
</dbReference>
<comment type="subcellular location">
    <subcellularLocation>
        <location evidence="1">Golgi apparatus membrane</location>
        <topology evidence="1">Peripheral membrane protein</topology>
        <orientation evidence="1">Cytoplasmic side</orientation>
    </subcellularLocation>
</comment>
<keyword evidence="2" id="KW-0333">Golgi apparatus</keyword>
<keyword evidence="4" id="KW-0472">Membrane</keyword>
<name>A0ABS2JCC6_9ACTN</name>
<gene>
    <name evidence="5" type="ORF">JQN84_11895</name>
</gene>
<dbReference type="Pfam" id="PF05719">
    <property type="entry name" value="GPP34"/>
    <property type="match status" value="1"/>
</dbReference>
<comment type="caution">
    <text evidence="5">The sequence shown here is derived from an EMBL/GenBank/DDBJ whole genome shotgun (WGS) entry which is preliminary data.</text>
</comment>
<sequence>MDVIVSDPPPAVTGAWQTVTGITAGSAHGRGSRHGVSVDGMAPLTLADELVLLAYDDTGVNRLGRPHLDYGLSGAVLLELALAGRVEVADDRLVVTDPTPVGRPLLDDALAQVAADGRRRRPKDWISRLAKGLPDRVLSGLVDAGVLRRESDRVLLVFPRTRYPSPTGAEPVAETAARQRMVDALLADGPVEARTAALLGLTRAVGLDRKLFRELPKERLKARATEIADGDWASAATKKAIEETQAAIMIATTVTTTAAIITTTSS</sequence>
<evidence type="ECO:0000256" key="4">
    <source>
        <dbReference type="ARBA" id="ARBA00023136"/>
    </source>
</evidence>
<organism evidence="5 6">
    <name type="scientific">Micromonospora humidisoli</name>
    <dbReference type="NCBI Taxonomy" id="2807622"/>
    <lineage>
        <taxon>Bacteria</taxon>
        <taxon>Bacillati</taxon>
        <taxon>Actinomycetota</taxon>
        <taxon>Actinomycetes</taxon>
        <taxon>Micromonosporales</taxon>
        <taxon>Micromonosporaceae</taxon>
        <taxon>Micromonospora</taxon>
    </lineage>
</organism>
<dbReference type="InterPro" id="IPR038261">
    <property type="entry name" value="GPP34-like_sf"/>
</dbReference>
<protein>
    <submittedName>
        <fullName evidence="5">GPP34 family phosphoprotein</fullName>
    </submittedName>
</protein>
<evidence type="ECO:0000313" key="5">
    <source>
        <dbReference type="EMBL" id="MBM7083221.1"/>
    </source>
</evidence>
<reference evidence="5 6" key="1">
    <citation type="submission" date="2021-02" db="EMBL/GenBank/DDBJ databases">
        <authorList>
            <person name="Lee D.-H."/>
        </authorList>
    </citation>
    <scope>NUCLEOTIDE SEQUENCE [LARGE SCALE GENOMIC DNA]</scope>
    <source>
        <strain evidence="5 6">MMS20-R2-29</strain>
    </source>
</reference>
<dbReference type="Gene3D" id="1.10.3630.10">
    <property type="entry name" value="yeast vps74-n-term truncation variant domain like"/>
    <property type="match status" value="1"/>
</dbReference>
<evidence type="ECO:0000256" key="2">
    <source>
        <dbReference type="ARBA" id="ARBA00023034"/>
    </source>
</evidence>
<evidence type="ECO:0000256" key="1">
    <source>
        <dbReference type="ARBA" id="ARBA00004255"/>
    </source>
</evidence>
<proteinExistence type="predicted"/>
<keyword evidence="3" id="KW-0446">Lipid-binding</keyword>
<evidence type="ECO:0000313" key="6">
    <source>
        <dbReference type="Proteomes" id="UP000809587"/>
    </source>
</evidence>